<proteinExistence type="inferred from homology"/>
<evidence type="ECO:0000313" key="10">
    <source>
        <dbReference type="Proteomes" id="UP001138768"/>
    </source>
</evidence>
<comment type="similarity">
    <text evidence="4 6">Belongs to the GART family.</text>
</comment>
<dbReference type="Gene3D" id="3.40.50.170">
    <property type="entry name" value="Formyl transferase, N-terminal domain"/>
    <property type="match status" value="1"/>
</dbReference>
<comment type="function">
    <text evidence="6">Catalyzes the transfer of a formyl group from 10-formyltetrahydrofolate to 5-phospho-ribosyl-glycinamide (GAR), producing 5-phospho-ribosyl-N-formylglycinamide (FGAR) and tetrahydrofolate.</text>
</comment>
<feature type="binding site" evidence="6">
    <location>
        <position position="124"/>
    </location>
    <ligand>
        <name>(6R)-10-formyltetrahydrofolate</name>
        <dbReference type="ChEBI" id="CHEBI:195366"/>
    </ligand>
</feature>
<organism evidence="9 10">
    <name type="scientific">Lamprobacter modestohalophilus</name>
    <dbReference type="NCBI Taxonomy" id="1064514"/>
    <lineage>
        <taxon>Bacteria</taxon>
        <taxon>Pseudomonadati</taxon>
        <taxon>Pseudomonadota</taxon>
        <taxon>Gammaproteobacteria</taxon>
        <taxon>Chromatiales</taxon>
        <taxon>Chromatiaceae</taxon>
        <taxon>Lamprobacter</taxon>
    </lineage>
</organism>
<comment type="caution">
    <text evidence="9">The sequence shown here is derived from an EMBL/GenBank/DDBJ whole genome shotgun (WGS) entry which is preliminary data.</text>
</comment>
<feature type="site" description="Raises pKa of active site His" evidence="6">
    <location>
        <position position="162"/>
    </location>
</feature>
<dbReference type="AlphaFoldDB" id="A0A9X0WDR6"/>
<dbReference type="Proteomes" id="UP001138768">
    <property type="component" value="Unassembled WGS sequence"/>
</dbReference>
<evidence type="ECO:0000256" key="4">
    <source>
        <dbReference type="ARBA" id="ARBA00038440"/>
    </source>
</evidence>
<dbReference type="EMBL" id="NRRY01000060">
    <property type="protein sequence ID" value="MBK1621153.1"/>
    <property type="molecule type" value="Genomic_DNA"/>
</dbReference>
<evidence type="ECO:0000256" key="6">
    <source>
        <dbReference type="HAMAP-Rule" id="MF_01930"/>
    </source>
</evidence>
<dbReference type="HAMAP" id="MF_01930">
    <property type="entry name" value="PurN"/>
    <property type="match status" value="1"/>
</dbReference>
<comment type="pathway">
    <text evidence="1 6">Purine metabolism; IMP biosynthesis via de novo pathway; N(2)-formyl-N(1)-(5-phospho-D-ribosyl)glycinamide from N(1)-(5-phospho-D-ribosyl)glycinamide (10-formyl THF route): step 1/1.</text>
</comment>
<dbReference type="PROSITE" id="PS00373">
    <property type="entry name" value="GART"/>
    <property type="match status" value="1"/>
</dbReference>
<feature type="binding site" evidence="6">
    <location>
        <begin position="29"/>
        <end position="31"/>
    </location>
    <ligand>
        <name>N(1)-(5-phospho-beta-D-ribosyl)glycinamide</name>
        <dbReference type="ChEBI" id="CHEBI:143788"/>
    </ligand>
</feature>
<dbReference type="InterPro" id="IPR002376">
    <property type="entry name" value="Formyl_transf_N"/>
</dbReference>
<feature type="domain" description="Formyl transferase N-terminal" evidence="8">
    <location>
        <begin position="20"/>
        <end position="199"/>
    </location>
</feature>
<feature type="binding site" evidence="6">
    <location>
        <position position="82"/>
    </location>
    <ligand>
        <name>(6R)-10-formyltetrahydrofolate</name>
        <dbReference type="ChEBI" id="CHEBI:195366"/>
    </ligand>
</feature>
<feature type="region of interest" description="Disordered" evidence="7">
    <location>
        <begin position="213"/>
        <end position="232"/>
    </location>
</feature>
<keyword evidence="2 6" id="KW-0808">Transferase</keyword>
<dbReference type="PANTHER" id="PTHR43369:SF2">
    <property type="entry name" value="PHOSPHORIBOSYLGLYCINAMIDE FORMYLTRANSFERASE"/>
    <property type="match status" value="1"/>
</dbReference>
<dbReference type="SUPFAM" id="SSF53328">
    <property type="entry name" value="Formyltransferase"/>
    <property type="match status" value="1"/>
</dbReference>
<accession>A0A9X0WDR6</accession>
<dbReference type="GO" id="GO:0005829">
    <property type="term" value="C:cytosol"/>
    <property type="evidence" value="ECO:0007669"/>
    <property type="project" value="TreeGrafter"/>
</dbReference>
<dbReference type="RefSeq" id="WP_200249393.1">
    <property type="nucleotide sequence ID" value="NZ_NRRY01000060.1"/>
</dbReference>
<dbReference type="GO" id="GO:0006189">
    <property type="term" value="P:'de novo' IMP biosynthetic process"/>
    <property type="evidence" value="ECO:0007669"/>
    <property type="project" value="UniProtKB-UniRule"/>
</dbReference>
<dbReference type="CDD" id="cd08645">
    <property type="entry name" value="FMT_core_GART"/>
    <property type="match status" value="1"/>
</dbReference>
<keyword evidence="3 6" id="KW-0658">Purine biosynthesis</keyword>
<dbReference type="GO" id="GO:0004644">
    <property type="term" value="F:phosphoribosylglycinamide formyltransferase activity"/>
    <property type="evidence" value="ECO:0007669"/>
    <property type="project" value="UniProtKB-UniRule"/>
</dbReference>
<dbReference type="EC" id="2.1.2.2" evidence="6"/>
<gene>
    <name evidence="6" type="primary">purN</name>
    <name evidence="9" type="ORF">CKO42_22575</name>
</gene>
<protein>
    <recommendedName>
        <fullName evidence="6">Phosphoribosylglycinamide formyltransferase</fullName>
        <ecNumber evidence="6">2.1.2.2</ecNumber>
    </recommendedName>
    <alternativeName>
        <fullName evidence="6">5'-phosphoribosylglycinamide transformylase</fullName>
    </alternativeName>
    <alternativeName>
        <fullName evidence="6">GAR transformylase</fullName>
        <shortName evidence="6">GART</shortName>
    </alternativeName>
</protein>
<dbReference type="PANTHER" id="PTHR43369">
    <property type="entry name" value="PHOSPHORIBOSYLGLYCINAMIDE FORMYLTRANSFERASE"/>
    <property type="match status" value="1"/>
</dbReference>
<evidence type="ECO:0000256" key="7">
    <source>
        <dbReference type="SAM" id="MobiDB-lite"/>
    </source>
</evidence>
<feature type="active site" description="Proton donor" evidence="6">
    <location>
        <position position="126"/>
    </location>
</feature>
<evidence type="ECO:0000256" key="1">
    <source>
        <dbReference type="ARBA" id="ARBA00005054"/>
    </source>
</evidence>
<feature type="binding site" evidence="6">
    <location>
        <begin position="107"/>
        <end position="110"/>
    </location>
    <ligand>
        <name>(6R)-10-formyltetrahydrofolate</name>
        <dbReference type="ChEBI" id="CHEBI:195366"/>
    </ligand>
</feature>
<keyword evidence="10" id="KW-1185">Reference proteome</keyword>
<evidence type="ECO:0000259" key="8">
    <source>
        <dbReference type="Pfam" id="PF00551"/>
    </source>
</evidence>
<evidence type="ECO:0000256" key="5">
    <source>
        <dbReference type="ARBA" id="ARBA00047664"/>
    </source>
</evidence>
<evidence type="ECO:0000313" key="9">
    <source>
        <dbReference type="EMBL" id="MBK1621153.1"/>
    </source>
</evidence>
<dbReference type="InterPro" id="IPR036477">
    <property type="entry name" value="Formyl_transf_N_sf"/>
</dbReference>
<dbReference type="InterPro" id="IPR004607">
    <property type="entry name" value="GART"/>
</dbReference>
<sequence>MNENNPNTAKDVVDGSPPLRLAVLISGSGSNLQALIDASQQADSPFEIAVVISNRADAFGLERAQRAGIATQVLSHRDFDSRTAYDTALAELLRAADPELIALAGFMRILTPGFVEQWQGRLLNIHPSLLPRYRGLHTHQRVLEAGDPVHGATVHFVTAELDGGPAIVQARVPVLADDEPDQLAARVLEQEHRIYPLAVRWFAEDRLVLSSDGRTQLDGEPLDSPVIIDTAR</sequence>
<dbReference type="InterPro" id="IPR001555">
    <property type="entry name" value="GART_AS"/>
</dbReference>
<evidence type="ECO:0000256" key="3">
    <source>
        <dbReference type="ARBA" id="ARBA00022755"/>
    </source>
</evidence>
<dbReference type="Pfam" id="PF00551">
    <property type="entry name" value="Formyl_trans_N"/>
    <property type="match status" value="1"/>
</dbReference>
<dbReference type="NCBIfam" id="TIGR00639">
    <property type="entry name" value="PurN"/>
    <property type="match status" value="1"/>
</dbReference>
<evidence type="ECO:0000256" key="2">
    <source>
        <dbReference type="ARBA" id="ARBA00022679"/>
    </source>
</evidence>
<name>A0A9X0WDR6_9GAMM</name>
<comment type="catalytic activity">
    <reaction evidence="5 6">
        <text>N(1)-(5-phospho-beta-D-ribosyl)glycinamide + (6R)-10-formyltetrahydrofolate = N(2)-formyl-N(1)-(5-phospho-beta-D-ribosyl)glycinamide + (6S)-5,6,7,8-tetrahydrofolate + H(+)</text>
        <dbReference type="Rhea" id="RHEA:15053"/>
        <dbReference type="ChEBI" id="CHEBI:15378"/>
        <dbReference type="ChEBI" id="CHEBI:57453"/>
        <dbReference type="ChEBI" id="CHEBI:143788"/>
        <dbReference type="ChEBI" id="CHEBI:147286"/>
        <dbReference type="ChEBI" id="CHEBI:195366"/>
        <dbReference type="EC" id="2.1.2.2"/>
    </reaction>
</comment>
<reference evidence="9 10" key="1">
    <citation type="journal article" date="2020" name="Microorganisms">
        <title>Osmotic Adaptation and Compatible Solute Biosynthesis of Phototrophic Bacteria as Revealed from Genome Analyses.</title>
        <authorList>
            <person name="Imhoff J.F."/>
            <person name="Rahn T."/>
            <person name="Kunzel S."/>
            <person name="Keller A."/>
            <person name="Neulinger S.C."/>
        </authorList>
    </citation>
    <scope>NUCLEOTIDE SEQUENCE [LARGE SCALE GENOMIC DNA]</scope>
    <source>
        <strain evidence="9 10">DSM 25653</strain>
    </source>
</reference>